<name>A0ABV4AU43_9GAMM</name>
<comment type="caution">
    <text evidence="1">The sequence shown here is derived from an EMBL/GenBank/DDBJ whole genome shotgun (WGS) entry which is preliminary data.</text>
</comment>
<keyword evidence="2" id="KW-1185">Reference proteome</keyword>
<gene>
    <name evidence="1" type="ORF">AB7878_10715</name>
</gene>
<sequence>MTETQQTPEWPRPYWQPGAGEDALLQFYVFGKFERELVIPAQRYGSPGLPAGVELKRFQNLELRKWEGYPLNGSLGEILREDAPETFEQARIAPEVLVVRGQLADRASLDYLRDTLGVLAALLDIGGRAILDPQILGLFGAEAWRERYLVPGGAPPRNHVLILRSEEPGSDRSWVHTRGMRKFGRPDLSFRQIPAHELDRAGVLCEKLVEMQALGTRFVAGQALEVEGMPQALVAQPGGRLDDPEFNNRHVEFRWPF</sequence>
<protein>
    <recommendedName>
        <fullName evidence="3">DUF4261 domain-containing protein</fullName>
    </recommendedName>
</protein>
<accession>A0ABV4AU43</accession>
<dbReference type="EMBL" id="JBGBPY010000001">
    <property type="protein sequence ID" value="MEY2182889.1"/>
    <property type="molecule type" value="Genomic_DNA"/>
</dbReference>
<evidence type="ECO:0000313" key="2">
    <source>
        <dbReference type="Proteomes" id="UP001562159"/>
    </source>
</evidence>
<proteinExistence type="predicted"/>
<evidence type="ECO:0000313" key="1">
    <source>
        <dbReference type="EMBL" id="MEY2182889.1"/>
    </source>
</evidence>
<reference evidence="1 2" key="1">
    <citation type="submission" date="2024-07" db="EMBL/GenBank/DDBJ databases">
        <title>Molecular mechanisms and environmental adaptations of flagellar loss and biofilm growth of Rhodanobacter under environmental stress.</title>
        <authorList>
            <person name="Chen M."/>
        </authorList>
    </citation>
    <scope>NUCLEOTIDE SEQUENCE [LARGE SCALE GENOMIC DNA]</scope>
    <source>
        <strain evidence="1 2">RS22</strain>
    </source>
</reference>
<dbReference type="Proteomes" id="UP001562159">
    <property type="component" value="Unassembled WGS sequence"/>
</dbReference>
<organism evidence="1 2">
    <name type="scientific">Rhodanobacter humi</name>
    <dbReference type="NCBI Taxonomy" id="1888173"/>
    <lineage>
        <taxon>Bacteria</taxon>
        <taxon>Pseudomonadati</taxon>
        <taxon>Pseudomonadota</taxon>
        <taxon>Gammaproteobacteria</taxon>
        <taxon>Lysobacterales</taxon>
        <taxon>Rhodanobacteraceae</taxon>
        <taxon>Rhodanobacter</taxon>
    </lineage>
</organism>
<evidence type="ECO:0008006" key="3">
    <source>
        <dbReference type="Google" id="ProtNLM"/>
    </source>
</evidence>